<protein>
    <submittedName>
        <fullName evidence="1">Uncharacterized protein</fullName>
    </submittedName>
</protein>
<evidence type="ECO:0000313" key="2">
    <source>
        <dbReference type="Proteomes" id="UP000054359"/>
    </source>
</evidence>
<reference evidence="1 2" key="1">
    <citation type="submission" date="2013-11" db="EMBL/GenBank/DDBJ databases">
        <title>Genome sequencing of Stegodyphus mimosarum.</title>
        <authorList>
            <person name="Bechsgaard J."/>
        </authorList>
    </citation>
    <scope>NUCLEOTIDE SEQUENCE [LARGE SCALE GENOMIC DNA]</scope>
</reference>
<evidence type="ECO:0000313" key="1">
    <source>
        <dbReference type="EMBL" id="KFM68737.1"/>
    </source>
</evidence>
<keyword evidence="2" id="KW-1185">Reference proteome</keyword>
<name>A0A087TUE8_STEMI</name>
<dbReference type="EMBL" id="KK116783">
    <property type="protein sequence ID" value="KFM68737.1"/>
    <property type="molecule type" value="Genomic_DNA"/>
</dbReference>
<dbReference type="Proteomes" id="UP000054359">
    <property type="component" value="Unassembled WGS sequence"/>
</dbReference>
<accession>A0A087TUE8</accession>
<dbReference type="AlphaFoldDB" id="A0A087TUE8"/>
<feature type="non-terminal residue" evidence="1">
    <location>
        <position position="48"/>
    </location>
</feature>
<proteinExistence type="predicted"/>
<organism evidence="1 2">
    <name type="scientific">Stegodyphus mimosarum</name>
    <name type="common">African social velvet spider</name>
    <dbReference type="NCBI Taxonomy" id="407821"/>
    <lineage>
        <taxon>Eukaryota</taxon>
        <taxon>Metazoa</taxon>
        <taxon>Ecdysozoa</taxon>
        <taxon>Arthropoda</taxon>
        <taxon>Chelicerata</taxon>
        <taxon>Arachnida</taxon>
        <taxon>Araneae</taxon>
        <taxon>Araneomorphae</taxon>
        <taxon>Entelegynae</taxon>
        <taxon>Eresoidea</taxon>
        <taxon>Eresidae</taxon>
        <taxon>Stegodyphus</taxon>
    </lineage>
</organism>
<sequence>MKIIPSTEIREIGKILNAVSLFSVIRKLCRYPNHKRQQDLLLFFYFCF</sequence>
<gene>
    <name evidence="1" type="ORF">X975_00131</name>
</gene>